<keyword evidence="3" id="KW-1185">Reference proteome</keyword>
<dbReference type="AlphaFoldDB" id="A0AAD5MXX7"/>
<evidence type="ECO:0000313" key="3">
    <source>
        <dbReference type="Proteomes" id="UP001196413"/>
    </source>
</evidence>
<proteinExistence type="predicted"/>
<name>A0AAD5MXX7_PARTN</name>
<reference evidence="2" key="1">
    <citation type="submission" date="2021-06" db="EMBL/GenBank/DDBJ databases">
        <title>Parelaphostrongylus tenuis whole genome reference sequence.</title>
        <authorList>
            <person name="Garwood T.J."/>
            <person name="Larsen P.A."/>
            <person name="Fountain-Jones N.M."/>
            <person name="Garbe J.R."/>
            <person name="Macchietto M.G."/>
            <person name="Kania S.A."/>
            <person name="Gerhold R.W."/>
            <person name="Richards J.E."/>
            <person name="Wolf T.M."/>
        </authorList>
    </citation>
    <scope>NUCLEOTIDE SEQUENCE</scope>
    <source>
        <strain evidence="2">MNPRO001-30</strain>
        <tissue evidence="2">Meninges</tissue>
    </source>
</reference>
<dbReference type="EMBL" id="JAHQIW010002984">
    <property type="protein sequence ID" value="KAJ1356992.1"/>
    <property type="molecule type" value="Genomic_DNA"/>
</dbReference>
<protein>
    <submittedName>
        <fullName evidence="2">Uncharacterized protein</fullName>
    </submittedName>
</protein>
<feature type="compositionally biased region" description="Basic and acidic residues" evidence="1">
    <location>
        <begin position="150"/>
        <end position="162"/>
    </location>
</feature>
<accession>A0AAD5MXX7</accession>
<dbReference type="Proteomes" id="UP001196413">
    <property type="component" value="Unassembled WGS sequence"/>
</dbReference>
<feature type="region of interest" description="Disordered" evidence="1">
    <location>
        <begin position="140"/>
        <end position="162"/>
    </location>
</feature>
<gene>
    <name evidence="2" type="ORF">KIN20_015003</name>
</gene>
<organism evidence="2 3">
    <name type="scientific">Parelaphostrongylus tenuis</name>
    <name type="common">Meningeal worm</name>
    <dbReference type="NCBI Taxonomy" id="148309"/>
    <lineage>
        <taxon>Eukaryota</taxon>
        <taxon>Metazoa</taxon>
        <taxon>Ecdysozoa</taxon>
        <taxon>Nematoda</taxon>
        <taxon>Chromadorea</taxon>
        <taxon>Rhabditida</taxon>
        <taxon>Rhabditina</taxon>
        <taxon>Rhabditomorpha</taxon>
        <taxon>Strongyloidea</taxon>
        <taxon>Metastrongylidae</taxon>
        <taxon>Parelaphostrongylus</taxon>
    </lineage>
</organism>
<evidence type="ECO:0000256" key="1">
    <source>
        <dbReference type="SAM" id="MobiDB-lite"/>
    </source>
</evidence>
<comment type="caution">
    <text evidence="2">The sequence shown here is derived from an EMBL/GenBank/DDBJ whole genome shotgun (WGS) entry which is preliminary data.</text>
</comment>
<sequence length="162" mass="17560">MCTVGEIEDIHFLRCVGGILATNPSLIGTTWIESIAGRLQVLLELSSHPTIFVGRVRDVVVCVTQGRVVIDQARVSNASDRRCRRSSPQLSTLSSGAICLSCNDDPGMGSSLVNDAGRAIQMTMPIDPVSESTVWVPSARSRWEPTVSDEGARRFKSRSNDD</sequence>
<evidence type="ECO:0000313" key="2">
    <source>
        <dbReference type="EMBL" id="KAJ1356992.1"/>
    </source>
</evidence>